<dbReference type="GO" id="GO:0005876">
    <property type="term" value="C:spindle microtubule"/>
    <property type="evidence" value="ECO:0007669"/>
    <property type="project" value="TreeGrafter"/>
</dbReference>
<dbReference type="GO" id="GO:0072686">
    <property type="term" value="C:mitotic spindle"/>
    <property type="evidence" value="ECO:0007669"/>
    <property type="project" value="TreeGrafter"/>
</dbReference>
<reference evidence="2 3" key="1">
    <citation type="journal article" date="2024" name="BMC Genomics">
        <title>De novo assembly and annotation of Popillia japonica's genome with initial clues to its potential as an invasive pest.</title>
        <authorList>
            <person name="Cucini C."/>
            <person name="Boschi S."/>
            <person name="Funari R."/>
            <person name="Cardaioli E."/>
            <person name="Iannotti N."/>
            <person name="Marturano G."/>
            <person name="Paoli F."/>
            <person name="Bruttini M."/>
            <person name="Carapelli A."/>
            <person name="Frati F."/>
            <person name="Nardi F."/>
        </authorList>
    </citation>
    <scope>NUCLEOTIDE SEQUENCE [LARGE SCALE GENOMIC DNA]</scope>
    <source>
        <strain evidence="2">DMR45628</strain>
    </source>
</reference>
<proteinExistence type="predicted"/>
<sequence length="665" mass="76399">MEEKNNRNVEDIVNKLRQPAIITDRKTLKSHRPFESLAVSSFHQKEPEYKPPNNSINTCSLLSLVDKCDTDQRGGQIIYKNYNFDEVKDSCTQTSKTIIQLAKIETGEMSPDSLSPTPRNYNADYSSSNFENFTLDGSITDYNSCRHSTKATVANYFKSLEKANDIDKKDIAPPSVSLGGEYPRKSLIETYLEKSRHRMNNVSKSRESTSREVMKYIQTNKPVNIHIDEEPINMSAIHNFKSQSVIDNYHTTYLSPHLERIQPQYTRFTVKNIRNRNHLNITYRDTIYESPKPACRNRRSNSFMLPTVSSEQKSKIDEVRNIRKLISPTRRGRSISPNPNASNRVEVFRVEAERIPYIDQSNSEIFRRRQSPVKERKSLIERAKTPPKISPVLPAADFKRDMMRIDQMSLTLLPSDDSISARTRGTDAISIYSSEISLTDLLSRIQDENWSVSLKALADVTDLCRTTDAELMMPHMITVNQKMLELLRSPRSHVCRTACQAAGHLFESMKDTRGPEFNDIVDTLLSKTADSNKFIRQDANLALDCMVTHISTFHAIRALCAKGPTHKNHLVRCATVRLIICAVVIAGPDIILNPVSNEHTRKRIFTNMIKFLEDKNLETRKYAERLYKVLSKEANFDQYLKKYTDREDLTRMKKTLKFLRAKRAV</sequence>
<dbReference type="InterPro" id="IPR034085">
    <property type="entry name" value="TOG"/>
</dbReference>
<organism evidence="2 3">
    <name type="scientific">Popillia japonica</name>
    <name type="common">Japanese beetle</name>
    <dbReference type="NCBI Taxonomy" id="7064"/>
    <lineage>
        <taxon>Eukaryota</taxon>
        <taxon>Metazoa</taxon>
        <taxon>Ecdysozoa</taxon>
        <taxon>Arthropoda</taxon>
        <taxon>Hexapoda</taxon>
        <taxon>Insecta</taxon>
        <taxon>Pterygota</taxon>
        <taxon>Neoptera</taxon>
        <taxon>Endopterygota</taxon>
        <taxon>Coleoptera</taxon>
        <taxon>Polyphaga</taxon>
        <taxon>Scarabaeiformia</taxon>
        <taxon>Scarabaeidae</taxon>
        <taxon>Rutelinae</taxon>
        <taxon>Popillia</taxon>
    </lineage>
</organism>
<dbReference type="AlphaFoldDB" id="A0AAW1MCS5"/>
<dbReference type="GO" id="GO:0040001">
    <property type="term" value="P:establishment of mitotic spindle localization"/>
    <property type="evidence" value="ECO:0007669"/>
    <property type="project" value="TreeGrafter"/>
</dbReference>
<name>A0AAW1MCS5_POPJA</name>
<dbReference type="InterPro" id="IPR024395">
    <property type="entry name" value="CLASP_N_dom"/>
</dbReference>
<dbReference type="GO" id="GO:0008017">
    <property type="term" value="F:microtubule binding"/>
    <property type="evidence" value="ECO:0007669"/>
    <property type="project" value="TreeGrafter"/>
</dbReference>
<feature type="domain" description="TOG" evidence="1">
    <location>
        <begin position="424"/>
        <end position="665"/>
    </location>
</feature>
<evidence type="ECO:0000313" key="3">
    <source>
        <dbReference type="Proteomes" id="UP001458880"/>
    </source>
</evidence>
<dbReference type="PANTHER" id="PTHR21567:SF88">
    <property type="entry name" value="TOG DOMAIN-CONTAINING PROTEIN"/>
    <property type="match status" value="1"/>
</dbReference>
<dbReference type="GO" id="GO:0005881">
    <property type="term" value="C:cytoplasmic microtubule"/>
    <property type="evidence" value="ECO:0007669"/>
    <property type="project" value="TreeGrafter"/>
</dbReference>
<evidence type="ECO:0000259" key="1">
    <source>
        <dbReference type="SMART" id="SM01349"/>
    </source>
</evidence>
<dbReference type="Proteomes" id="UP001458880">
    <property type="component" value="Unassembled WGS sequence"/>
</dbReference>
<dbReference type="SUPFAM" id="SSF48371">
    <property type="entry name" value="ARM repeat"/>
    <property type="match status" value="1"/>
</dbReference>
<dbReference type="Pfam" id="PF12348">
    <property type="entry name" value="CLASP_N"/>
    <property type="match status" value="1"/>
</dbReference>
<evidence type="ECO:0000313" key="2">
    <source>
        <dbReference type="EMBL" id="KAK9744046.1"/>
    </source>
</evidence>
<dbReference type="SMART" id="SM01349">
    <property type="entry name" value="TOG"/>
    <property type="match status" value="1"/>
</dbReference>
<dbReference type="GO" id="GO:0045180">
    <property type="term" value="C:basal cortex"/>
    <property type="evidence" value="ECO:0007669"/>
    <property type="project" value="TreeGrafter"/>
</dbReference>
<dbReference type="GO" id="GO:0000776">
    <property type="term" value="C:kinetochore"/>
    <property type="evidence" value="ECO:0007669"/>
    <property type="project" value="TreeGrafter"/>
</dbReference>
<accession>A0AAW1MCS5</accession>
<dbReference type="GO" id="GO:0090307">
    <property type="term" value="P:mitotic spindle assembly"/>
    <property type="evidence" value="ECO:0007669"/>
    <property type="project" value="TreeGrafter"/>
</dbReference>
<dbReference type="EMBL" id="JASPKY010000063">
    <property type="protein sequence ID" value="KAK9744046.1"/>
    <property type="molecule type" value="Genomic_DNA"/>
</dbReference>
<dbReference type="GO" id="GO:0005815">
    <property type="term" value="C:microtubule organizing center"/>
    <property type="evidence" value="ECO:0007669"/>
    <property type="project" value="TreeGrafter"/>
</dbReference>
<comment type="caution">
    <text evidence="2">The sequence shown here is derived from an EMBL/GenBank/DDBJ whole genome shotgun (WGS) entry which is preliminary data.</text>
</comment>
<dbReference type="InterPro" id="IPR016024">
    <property type="entry name" value="ARM-type_fold"/>
</dbReference>
<gene>
    <name evidence="2" type="ORF">QE152_g8141</name>
</gene>
<keyword evidence="3" id="KW-1185">Reference proteome</keyword>
<protein>
    <submittedName>
        <fullName evidence="2">CLASP N terminal</fullName>
    </submittedName>
</protein>
<dbReference type="InterPro" id="IPR011989">
    <property type="entry name" value="ARM-like"/>
</dbReference>
<dbReference type="PANTHER" id="PTHR21567">
    <property type="entry name" value="CLASP"/>
    <property type="match status" value="1"/>
</dbReference>
<dbReference type="Gene3D" id="1.25.10.10">
    <property type="entry name" value="Leucine-rich Repeat Variant"/>
    <property type="match status" value="1"/>
</dbReference>